<dbReference type="PROSITE" id="PS50994">
    <property type="entry name" value="INTEGRASE"/>
    <property type="match status" value="1"/>
</dbReference>
<reference evidence="4 6" key="1">
    <citation type="submission" date="2024-01" db="EMBL/GenBank/DDBJ databases">
        <title>A draft genome for the cacao thread blight pathogen Marasmiellus scandens.</title>
        <authorList>
            <person name="Baruah I.K."/>
            <person name="Leung J."/>
            <person name="Bukari Y."/>
            <person name="Amoako-Attah I."/>
            <person name="Meinhardt L.W."/>
            <person name="Bailey B.A."/>
            <person name="Cohen S.P."/>
        </authorList>
    </citation>
    <scope>NUCLEOTIDE SEQUENCE [LARGE SCALE GENOMIC DNA]</scope>
    <source>
        <strain evidence="4 6">GH-19</strain>
    </source>
</reference>
<dbReference type="Proteomes" id="UP001498398">
    <property type="component" value="Unassembled WGS sequence"/>
</dbReference>
<feature type="compositionally biased region" description="Acidic residues" evidence="2">
    <location>
        <begin position="488"/>
        <end position="502"/>
    </location>
</feature>
<sequence>MQTLPPLPLFPISFNYTQKAWSPNVYAAYQELSNIFEHAKAILTQEADPARLAIHAERLAGKGFTIILSMEQYADREHLPAAWLESATTAMVSLLNELTEALLTSRVDDNEGIQKPNPVTIVHTGRPGRPKKQIDPHLLGIVNAPNRRMRRKKFSNKLGVSAKTVRRRLRENGLDFKFTDITDEELDEIVRDYRSTHTTSGINYIMGYLRTKNIRVQRVRVIDSVRRVDGLGRVVRNTTTFIRREYSVSRPHALWHVDGHHKLILWGFVIHGIVEGYSRTVTGIQASDNNRAATVLEVFLKAVQDYALPSRMRADRGKENKAIAMYMITIRGLNRASFIWGSSTHNTRIERLWVEVGRQFVRAWRAFFFRLEDLHRLDRNNPHHLWILHFLFLKAINHDCATFQTEWNSKPLTGLGHDRSPNEMLLEGILEHGLYIDANPPDDCEGMSVEEIVQGYGIHGSVKCRRDGQTGAGYSQDDEVELIQPSIGDEDDQEDGDDDQDGNDEHDLLTAVGAKFGIDLTQGSDTESSDNDLDPARYDNQFKAPAVKMPRVMDPFPNNPSLHKVFVTSFSKAQEQGIVPVGYGIREDEWENGVYPSFYHIRSGRKAGKELLVPLPDSIWQPRALAWAQAIDIYHNIIELM</sequence>
<dbReference type="InterPro" id="IPR036397">
    <property type="entry name" value="RNaseH_sf"/>
</dbReference>
<proteinExistence type="predicted"/>
<evidence type="ECO:0000256" key="2">
    <source>
        <dbReference type="SAM" id="MobiDB-lite"/>
    </source>
</evidence>
<keyword evidence="6" id="KW-1185">Reference proteome</keyword>
<evidence type="ECO:0000313" key="5">
    <source>
        <dbReference type="EMBL" id="KAK7444050.1"/>
    </source>
</evidence>
<comment type="caution">
    <text evidence="4">The sequence shown here is derived from an EMBL/GenBank/DDBJ whole genome shotgun (WGS) entry which is preliminary data.</text>
</comment>
<dbReference type="PANTHER" id="PTHR46791:SF5">
    <property type="entry name" value="CLR5 DOMAIN-CONTAINING PROTEIN-RELATED"/>
    <property type="match status" value="1"/>
</dbReference>
<dbReference type="PANTHER" id="PTHR46791">
    <property type="entry name" value="EXPRESSED PROTEIN"/>
    <property type="match status" value="1"/>
</dbReference>
<evidence type="ECO:0000256" key="1">
    <source>
        <dbReference type="ARBA" id="ARBA00022884"/>
    </source>
</evidence>
<evidence type="ECO:0000259" key="3">
    <source>
        <dbReference type="PROSITE" id="PS50994"/>
    </source>
</evidence>
<evidence type="ECO:0000313" key="6">
    <source>
        <dbReference type="Proteomes" id="UP001498398"/>
    </source>
</evidence>
<name>A0ABR1IXT4_9AGAR</name>
<dbReference type="Gene3D" id="3.30.420.10">
    <property type="entry name" value="Ribonuclease H-like superfamily/Ribonuclease H"/>
    <property type="match status" value="1"/>
</dbReference>
<keyword evidence="1" id="KW-0694">RNA-binding</keyword>
<dbReference type="Pfam" id="PF24764">
    <property type="entry name" value="rva_4"/>
    <property type="match status" value="1"/>
</dbReference>
<evidence type="ECO:0000313" key="4">
    <source>
        <dbReference type="EMBL" id="KAK7444047.1"/>
    </source>
</evidence>
<dbReference type="InterPro" id="IPR001584">
    <property type="entry name" value="Integrase_cat-core"/>
</dbReference>
<protein>
    <recommendedName>
        <fullName evidence="3">Integrase catalytic domain-containing protein</fullName>
    </recommendedName>
</protein>
<dbReference type="EMBL" id="JBANRG010000052">
    <property type="protein sequence ID" value="KAK7444050.1"/>
    <property type="molecule type" value="Genomic_DNA"/>
</dbReference>
<dbReference type="InterPro" id="IPR012337">
    <property type="entry name" value="RNaseH-like_sf"/>
</dbReference>
<dbReference type="SUPFAM" id="SSF53098">
    <property type="entry name" value="Ribonuclease H-like"/>
    <property type="match status" value="1"/>
</dbReference>
<dbReference type="InterPro" id="IPR058913">
    <property type="entry name" value="Integrase_dom_put"/>
</dbReference>
<accession>A0ABR1IXT4</accession>
<feature type="region of interest" description="Disordered" evidence="2">
    <location>
        <begin position="487"/>
        <end position="506"/>
    </location>
</feature>
<dbReference type="EMBL" id="JBANRG010000052">
    <property type="protein sequence ID" value="KAK7444047.1"/>
    <property type="molecule type" value="Genomic_DNA"/>
</dbReference>
<gene>
    <name evidence="4" type="ORF">VKT23_015444</name>
    <name evidence="5" type="ORF">VKT23_015447</name>
</gene>
<organism evidence="4 6">
    <name type="scientific">Marasmiellus scandens</name>
    <dbReference type="NCBI Taxonomy" id="2682957"/>
    <lineage>
        <taxon>Eukaryota</taxon>
        <taxon>Fungi</taxon>
        <taxon>Dikarya</taxon>
        <taxon>Basidiomycota</taxon>
        <taxon>Agaricomycotina</taxon>
        <taxon>Agaricomycetes</taxon>
        <taxon>Agaricomycetidae</taxon>
        <taxon>Agaricales</taxon>
        <taxon>Marasmiineae</taxon>
        <taxon>Omphalotaceae</taxon>
        <taxon>Marasmiellus</taxon>
    </lineage>
</organism>
<feature type="domain" description="Integrase catalytic" evidence="3">
    <location>
        <begin position="247"/>
        <end position="429"/>
    </location>
</feature>